<dbReference type="Proteomes" id="UP000632339">
    <property type="component" value="Unassembled WGS sequence"/>
</dbReference>
<reference evidence="3" key="1">
    <citation type="journal article" date="2019" name="Int. J. Syst. Evol. Microbiol.">
        <title>The Global Catalogue of Microorganisms (GCM) 10K type strain sequencing project: providing services to taxonomists for standard genome sequencing and annotation.</title>
        <authorList>
            <consortium name="The Broad Institute Genomics Platform"/>
            <consortium name="The Broad Institute Genome Sequencing Center for Infectious Disease"/>
            <person name="Wu L."/>
            <person name="Ma J."/>
        </authorList>
    </citation>
    <scope>NUCLEOTIDE SEQUENCE [LARGE SCALE GENOMIC DNA]</scope>
    <source>
        <strain evidence="3">CGMCC 1.6375</strain>
    </source>
</reference>
<evidence type="ECO:0008006" key="4">
    <source>
        <dbReference type="Google" id="ProtNLM"/>
    </source>
</evidence>
<evidence type="ECO:0000313" key="2">
    <source>
        <dbReference type="EMBL" id="GGN06164.1"/>
    </source>
</evidence>
<comment type="caution">
    <text evidence="2">The sequence shown here is derived from an EMBL/GenBank/DDBJ whole genome shotgun (WGS) entry which is preliminary data.</text>
</comment>
<dbReference type="RefSeq" id="WP_019941288.1">
    <property type="nucleotide sequence ID" value="NZ_BMLI01000002.1"/>
</dbReference>
<keyword evidence="1" id="KW-0732">Signal</keyword>
<feature type="signal peptide" evidence="1">
    <location>
        <begin position="1"/>
        <end position="19"/>
    </location>
</feature>
<dbReference type="EMBL" id="BMLI01000002">
    <property type="protein sequence ID" value="GGN06164.1"/>
    <property type="molecule type" value="Genomic_DNA"/>
</dbReference>
<gene>
    <name evidence="2" type="ORF">GCM10010967_46670</name>
</gene>
<protein>
    <recommendedName>
        <fullName evidence="4">Outer membrane protein beta-barrel domain-containing protein</fullName>
    </recommendedName>
</protein>
<evidence type="ECO:0000256" key="1">
    <source>
        <dbReference type="SAM" id="SignalP"/>
    </source>
</evidence>
<accession>A0ABQ2IEN9</accession>
<keyword evidence="3" id="KW-1185">Reference proteome</keyword>
<name>A0ABQ2IEN9_9BACT</name>
<feature type="chain" id="PRO_5046221638" description="Outer membrane protein beta-barrel domain-containing protein" evidence="1">
    <location>
        <begin position="20"/>
        <end position="208"/>
    </location>
</feature>
<organism evidence="2 3">
    <name type="scientific">Dyadobacter beijingensis</name>
    <dbReference type="NCBI Taxonomy" id="365489"/>
    <lineage>
        <taxon>Bacteria</taxon>
        <taxon>Pseudomonadati</taxon>
        <taxon>Bacteroidota</taxon>
        <taxon>Cytophagia</taxon>
        <taxon>Cytophagales</taxon>
        <taxon>Spirosomataceae</taxon>
        <taxon>Dyadobacter</taxon>
    </lineage>
</organism>
<sequence length="208" mass="22809">MKIGLILLIFCGLNSLANAQEVNLPNRTVGASFGFSGHGTGDLNGVIQGFEFQKYIRKRLLWSFEAGSSIHNGEYPEAYVDQNQKKHDISYRYTVAGIQLAGIAGYSFVRSEYISLGIKAGVLFRYQSSSMPNSLATYYPAGTGLPFPVMLAENTTPQSTYSPGGLIRLFMNYSPNRKISFGLHTGLQGDTNGDVLFPQFAFCIGRSF</sequence>
<proteinExistence type="predicted"/>
<evidence type="ECO:0000313" key="3">
    <source>
        <dbReference type="Proteomes" id="UP000632339"/>
    </source>
</evidence>